<evidence type="ECO:0000313" key="1">
    <source>
        <dbReference type="EMBL" id="NDO78819.1"/>
    </source>
</evidence>
<sequence>MSGGYVLDYTNDSFADFVHNSIGIDPYTLHDGSKAQVLRHLWSTLPDPEFARLTIDMLEYRRLAEDLGNCPPGPADRATTDRRLSEEVIEQLRLLLEPTERLTREEAAFLAKDVGAIDVFNVDVPVDFQMVIADRLEEIEICFKNQAMLAVVILCGSTLEGLLYEVAKKHPAEYNRTSAAPQRDGKVRPLPEWSLNDLLNTSRELRVLGEDVSKFAHSVREFRNYIHPQQQVKEGFRPRPVTAQIAHQVLRAAIDDLNAGPHGR</sequence>
<accession>A0A6N9R024</accession>
<gene>
    <name evidence="1" type="ORF">GKZ75_11450</name>
</gene>
<protein>
    <recommendedName>
        <fullName evidence="3">DUF4145 domain-containing protein</fullName>
    </recommendedName>
</protein>
<comment type="caution">
    <text evidence="1">The sequence shown here is derived from an EMBL/GenBank/DDBJ whole genome shotgun (WGS) entry which is preliminary data.</text>
</comment>
<reference evidence="1 2" key="1">
    <citation type="submission" date="2019-11" db="EMBL/GenBank/DDBJ databases">
        <title>Draft genome sequence of Kocuria indica DP-K7, a methyl red degrading Actinobacterium.</title>
        <authorList>
            <person name="Kumaran S."/>
            <person name="Tischler D."/>
            <person name="Ngo A.C.R."/>
            <person name="Schultes F."/>
        </authorList>
    </citation>
    <scope>NUCLEOTIDE SEQUENCE [LARGE SCALE GENOMIC DNA]</scope>
    <source>
        <strain evidence="1 2">DP-K7</strain>
    </source>
</reference>
<evidence type="ECO:0008006" key="3">
    <source>
        <dbReference type="Google" id="ProtNLM"/>
    </source>
</evidence>
<dbReference type="AlphaFoldDB" id="A0A6N9R024"/>
<dbReference type="Proteomes" id="UP000471026">
    <property type="component" value="Unassembled WGS sequence"/>
</dbReference>
<proteinExistence type="predicted"/>
<name>A0A6N9R024_9MICC</name>
<dbReference type="EMBL" id="WMHZ01000017">
    <property type="protein sequence ID" value="NDO78819.1"/>
    <property type="molecule type" value="Genomic_DNA"/>
</dbReference>
<organism evidence="1 2">
    <name type="scientific">Kocuria marina subsp. indica</name>
    <dbReference type="NCBI Taxonomy" id="1049583"/>
    <lineage>
        <taxon>Bacteria</taxon>
        <taxon>Bacillati</taxon>
        <taxon>Actinomycetota</taxon>
        <taxon>Actinomycetes</taxon>
        <taxon>Micrococcales</taxon>
        <taxon>Micrococcaceae</taxon>
        <taxon>Kocuria</taxon>
    </lineage>
</organism>
<evidence type="ECO:0000313" key="2">
    <source>
        <dbReference type="Proteomes" id="UP000471026"/>
    </source>
</evidence>